<dbReference type="InterPro" id="IPR005119">
    <property type="entry name" value="LysR_subst-bd"/>
</dbReference>
<dbReference type="SUPFAM" id="SSF53850">
    <property type="entry name" value="Periplasmic binding protein-like II"/>
    <property type="match status" value="1"/>
</dbReference>
<evidence type="ECO:0000256" key="1">
    <source>
        <dbReference type="ARBA" id="ARBA00009437"/>
    </source>
</evidence>
<dbReference type="RefSeq" id="WP_346785743.1">
    <property type="nucleotide sequence ID" value="NZ_JBDLBR010000005.1"/>
</dbReference>
<accession>A0ABV0D058</accession>
<dbReference type="PANTHER" id="PTHR30126:SF91">
    <property type="entry name" value="LYSR FAMILY TRANSCRIPTIONAL REGULATOR"/>
    <property type="match status" value="1"/>
</dbReference>
<dbReference type="PROSITE" id="PS50931">
    <property type="entry name" value="HTH_LYSR"/>
    <property type="match status" value="1"/>
</dbReference>
<dbReference type="InterPro" id="IPR036390">
    <property type="entry name" value="WH_DNA-bd_sf"/>
</dbReference>
<feature type="domain" description="HTH lysR-type" evidence="5">
    <location>
        <begin position="1"/>
        <end position="59"/>
    </location>
</feature>
<dbReference type="Pfam" id="PF03466">
    <property type="entry name" value="LysR_substrate"/>
    <property type="match status" value="1"/>
</dbReference>
<dbReference type="Pfam" id="PF00126">
    <property type="entry name" value="HTH_1"/>
    <property type="match status" value="1"/>
</dbReference>
<dbReference type="Gene3D" id="3.40.190.10">
    <property type="entry name" value="Periplasmic binding protein-like II"/>
    <property type="match status" value="2"/>
</dbReference>
<dbReference type="SUPFAM" id="SSF46785">
    <property type="entry name" value="Winged helix' DNA-binding domain"/>
    <property type="match status" value="1"/>
</dbReference>
<keyword evidence="2" id="KW-0805">Transcription regulation</keyword>
<evidence type="ECO:0000313" key="6">
    <source>
        <dbReference type="EMBL" id="MEN7538285.1"/>
    </source>
</evidence>
<proteinExistence type="inferred from homology"/>
<reference evidence="6 7" key="1">
    <citation type="submission" date="2024-05" db="EMBL/GenBank/DDBJ databases">
        <authorList>
            <person name="Park S."/>
        </authorList>
    </citation>
    <scope>NUCLEOTIDE SEQUENCE [LARGE SCALE GENOMIC DNA]</scope>
    <source>
        <strain evidence="6 7">DGU5</strain>
    </source>
</reference>
<evidence type="ECO:0000256" key="2">
    <source>
        <dbReference type="ARBA" id="ARBA00023015"/>
    </source>
</evidence>
<comment type="similarity">
    <text evidence="1">Belongs to the LysR transcriptional regulatory family.</text>
</comment>
<protein>
    <submittedName>
        <fullName evidence="6">LysR family transcriptional regulator</fullName>
    </submittedName>
</protein>
<gene>
    <name evidence="6" type="ORF">ABDJ38_13975</name>
</gene>
<organism evidence="6 7">
    <name type="scientific">Aurantiacibacter flavus</name>
    <dbReference type="NCBI Taxonomy" id="3145232"/>
    <lineage>
        <taxon>Bacteria</taxon>
        <taxon>Pseudomonadati</taxon>
        <taxon>Pseudomonadota</taxon>
        <taxon>Alphaproteobacteria</taxon>
        <taxon>Sphingomonadales</taxon>
        <taxon>Erythrobacteraceae</taxon>
        <taxon>Aurantiacibacter</taxon>
    </lineage>
</organism>
<dbReference type="PRINTS" id="PR00039">
    <property type="entry name" value="HTHLYSR"/>
</dbReference>
<dbReference type="PANTHER" id="PTHR30126">
    <property type="entry name" value="HTH-TYPE TRANSCRIPTIONAL REGULATOR"/>
    <property type="match status" value="1"/>
</dbReference>
<evidence type="ECO:0000313" key="7">
    <source>
        <dbReference type="Proteomes" id="UP001484535"/>
    </source>
</evidence>
<evidence type="ECO:0000256" key="3">
    <source>
        <dbReference type="ARBA" id="ARBA00023125"/>
    </source>
</evidence>
<dbReference type="Gene3D" id="1.10.10.10">
    <property type="entry name" value="Winged helix-like DNA-binding domain superfamily/Winged helix DNA-binding domain"/>
    <property type="match status" value="1"/>
</dbReference>
<keyword evidence="4" id="KW-0804">Transcription</keyword>
<keyword evidence="3" id="KW-0238">DNA-binding</keyword>
<evidence type="ECO:0000256" key="4">
    <source>
        <dbReference type="ARBA" id="ARBA00023163"/>
    </source>
</evidence>
<sequence>MTTTRQLDIFVKVAELGSVRLAADHLDVSQPTVSKHLKSLERHVGGQLFERRPGRKVALSPLGQRLLSDARESLAAHERMDNSVTPPAVDEAPILFIRNFMSGRVRDNYAGLLKAGLPDSTEFMLVDDREDIVARVVQTPGSMGVLRSGTLPRTEGIRLAVLKTEPLSLYAAPQLAEALAQGTLAAEEVSYLHLARTGEAESWGTRLLERAALGKARRVLAPQFIELALDKVLNGDGISVFFDWHVRAAEEDGRLVRLTDDSQLAYLILVAHPSVSLSSYDATVQAFARHG</sequence>
<comment type="caution">
    <text evidence="6">The sequence shown here is derived from an EMBL/GenBank/DDBJ whole genome shotgun (WGS) entry which is preliminary data.</text>
</comment>
<dbReference type="InterPro" id="IPR036388">
    <property type="entry name" value="WH-like_DNA-bd_sf"/>
</dbReference>
<name>A0ABV0D058_9SPHN</name>
<dbReference type="Proteomes" id="UP001484535">
    <property type="component" value="Unassembled WGS sequence"/>
</dbReference>
<evidence type="ECO:0000259" key="5">
    <source>
        <dbReference type="PROSITE" id="PS50931"/>
    </source>
</evidence>
<dbReference type="InterPro" id="IPR000847">
    <property type="entry name" value="LysR_HTH_N"/>
</dbReference>
<keyword evidence="7" id="KW-1185">Reference proteome</keyword>
<dbReference type="EMBL" id="JBDLBR010000005">
    <property type="protein sequence ID" value="MEN7538285.1"/>
    <property type="molecule type" value="Genomic_DNA"/>
</dbReference>